<sequence length="62" mass="6489">MVDVRKVCEGATIIFTFGGGLAAYEGYDREGLILTFLAAGSALMSFFAVGESLLGLPSLRKG</sequence>
<proteinExistence type="predicted"/>
<accession>A0A235BXM5</accession>
<dbReference type="EMBL" id="NOZP01000031">
    <property type="protein sequence ID" value="OYD16974.1"/>
    <property type="molecule type" value="Genomic_DNA"/>
</dbReference>
<reference evidence="2 3" key="1">
    <citation type="submission" date="2017-07" db="EMBL/GenBank/DDBJ databases">
        <title>Recovery of genomes from metagenomes via a dereplication, aggregation, and scoring strategy.</title>
        <authorList>
            <person name="Sieber C.M."/>
            <person name="Probst A.J."/>
            <person name="Sharrar A."/>
            <person name="Thomas B.C."/>
            <person name="Hess M."/>
            <person name="Tringe S.G."/>
            <person name="Banfield J.F."/>
        </authorList>
    </citation>
    <scope>NUCLEOTIDE SEQUENCE [LARGE SCALE GENOMIC DNA]</scope>
    <source>
        <strain evidence="2">JGI_Cruoil_03_51_56</strain>
    </source>
</reference>
<keyword evidence="1" id="KW-1133">Transmembrane helix</keyword>
<feature type="transmembrane region" description="Helical" evidence="1">
    <location>
        <begin position="33"/>
        <end position="56"/>
    </location>
</feature>
<protein>
    <submittedName>
        <fullName evidence="2">Uncharacterized protein</fullName>
    </submittedName>
</protein>
<evidence type="ECO:0000313" key="3">
    <source>
        <dbReference type="Proteomes" id="UP000215559"/>
    </source>
</evidence>
<comment type="caution">
    <text evidence="2">The sequence shown here is derived from an EMBL/GenBank/DDBJ whole genome shotgun (WGS) entry which is preliminary data.</text>
</comment>
<keyword evidence="1" id="KW-0812">Transmembrane</keyword>
<name>A0A235BXM5_UNCW3</name>
<evidence type="ECO:0000313" key="2">
    <source>
        <dbReference type="EMBL" id="OYD16974.1"/>
    </source>
</evidence>
<organism evidence="2 3">
    <name type="scientific">candidate division WOR-3 bacterium JGI_Cruoil_03_51_56</name>
    <dbReference type="NCBI Taxonomy" id="1973747"/>
    <lineage>
        <taxon>Bacteria</taxon>
        <taxon>Bacteria division WOR-3</taxon>
    </lineage>
</organism>
<dbReference type="AlphaFoldDB" id="A0A235BXM5"/>
<feature type="transmembrane region" description="Helical" evidence="1">
    <location>
        <begin position="7"/>
        <end position="27"/>
    </location>
</feature>
<gene>
    <name evidence="2" type="ORF">CH330_01510</name>
</gene>
<dbReference type="Proteomes" id="UP000215559">
    <property type="component" value="Unassembled WGS sequence"/>
</dbReference>
<keyword evidence="1" id="KW-0472">Membrane</keyword>
<evidence type="ECO:0000256" key="1">
    <source>
        <dbReference type="SAM" id="Phobius"/>
    </source>
</evidence>